<dbReference type="VEuPathDB" id="CryptoDB:Vbra_10481"/>
<evidence type="ECO:0000256" key="1">
    <source>
        <dbReference type="SAM" id="MobiDB-lite"/>
    </source>
</evidence>
<feature type="compositionally biased region" description="Basic and acidic residues" evidence="1">
    <location>
        <begin position="174"/>
        <end position="192"/>
    </location>
</feature>
<protein>
    <submittedName>
        <fullName evidence="2">Uncharacterized protein</fullName>
    </submittedName>
</protein>
<feature type="region of interest" description="Disordered" evidence="1">
    <location>
        <begin position="138"/>
        <end position="192"/>
    </location>
</feature>
<gene>
    <name evidence="2" type="ORF">Vbra_10481</name>
</gene>
<dbReference type="InParanoid" id="A0A0G4GYW1"/>
<name>A0A0G4GYW1_VITBC</name>
<evidence type="ECO:0000313" key="2">
    <source>
        <dbReference type="EMBL" id="CEM36390.1"/>
    </source>
</evidence>
<sequence length="192" mass="21290">MVADGSGMWHSERHIAYSVRTSSLLRLVADLSVPAAMSRPREKRPPPKAFCCWYGGEVDEDEDEEVPSLPWQQERHDLTKTISHQHQVIAMMYRSLRSYGAEIEKLRDALAKSAGDHSTAMAQVGAISCPLQAAASAEGPSKRSEAHAANQWSDGGGRRTCSPTRFSQYCPTPHRTEEESATRSRIERPQLA</sequence>
<proteinExistence type="predicted"/>
<organism evidence="2 3">
    <name type="scientific">Vitrella brassicaformis (strain CCMP3155)</name>
    <dbReference type="NCBI Taxonomy" id="1169540"/>
    <lineage>
        <taxon>Eukaryota</taxon>
        <taxon>Sar</taxon>
        <taxon>Alveolata</taxon>
        <taxon>Colpodellida</taxon>
        <taxon>Vitrellaceae</taxon>
        <taxon>Vitrella</taxon>
    </lineage>
</organism>
<dbReference type="AlphaFoldDB" id="A0A0G4GYW1"/>
<dbReference type="Proteomes" id="UP000041254">
    <property type="component" value="Unassembled WGS sequence"/>
</dbReference>
<reference evidence="2 3" key="1">
    <citation type="submission" date="2014-11" db="EMBL/GenBank/DDBJ databases">
        <authorList>
            <person name="Zhu J."/>
            <person name="Qi W."/>
            <person name="Song R."/>
        </authorList>
    </citation>
    <scope>NUCLEOTIDE SEQUENCE [LARGE SCALE GENOMIC DNA]</scope>
</reference>
<evidence type="ECO:0000313" key="3">
    <source>
        <dbReference type="Proteomes" id="UP000041254"/>
    </source>
</evidence>
<keyword evidence="3" id="KW-1185">Reference proteome</keyword>
<dbReference type="EMBL" id="CDMY01000887">
    <property type="protein sequence ID" value="CEM36390.1"/>
    <property type="molecule type" value="Genomic_DNA"/>
</dbReference>
<feature type="compositionally biased region" description="Polar residues" evidence="1">
    <location>
        <begin position="161"/>
        <end position="170"/>
    </location>
</feature>
<accession>A0A0G4GYW1</accession>